<keyword evidence="6" id="KW-0645">Protease</keyword>
<dbReference type="Proteomes" id="UP000268093">
    <property type="component" value="Unassembled WGS sequence"/>
</dbReference>
<evidence type="ECO:0000256" key="15">
    <source>
        <dbReference type="ARBA" id="ARBA00063584"/>
    </source>
</evidence>
<keyword evidence="10" id="KW-0788">Thiol protease</keyword>
<dbReference type="PRINTS" id="PR01233">
    <property type="entry name" value="JOSEPHIN"/>
</dbReference>
<dbReference type="OrthoDB" id="2408602at2759"/>
<evidence type="ECO:0000256" key="10">
    <source>
        <dbReference type="ARBA" id="ARBA00022807"/>
    </source>
</evidence>
<evidence type="ECO:0000256" key="17">
    <source>
        <dbReference type="ARBA" id="ARBA00082365"/>
    </source>
</evidence>
<evidence type="ECO:0000256" key="7">
    <source>
        <dbReference type="ARBA" id="ARBA00022737"/>
    </source>
</evidence>
<feature type="domain" description="Josephin" evidence="21">
    <location>
        <begin position="4"/>
        <end position="184"/>
    </location>
</feature>
<evidence type="ECO:0000256" key="16">
    <source>
        <dbReference type="ARBA" id="ARBA00069055"/>
    </source>
</evidence>
<evidence type="ECO:0000259" key="21">
    <source>
        <dbReference type="PROSITE" id="PS50957"/>
    </source>
</evidence>
<dbReference type="PANTHER" id="PTHR14159">
    <property type="entry name" value="ATAXIN-3-RELATED"/>
    <property type="match status" value="1"/>
</dbReference>
<evidence type="ECO:0000256" key="19">
    <source>
        <dbReference type="PROSITE-ProRule" id="PRU00331"/>
    </source>
</evidence>
<dbReference type="GO" id="GO:0004843">
    <property type="term" value="F:cysteine-type deubiquitinase activity"/>
    <property type="evidence" value="ECO:0007669"/>
    <property type="project" value="UniProtKB-EC"/>
</dbReference>
<feature type="compositionally biased region" description="Polar residues" evidence="20">
    <location>
        <begin position="192"/>
        <end position="202"/>
    </location>
</feature>
<feature type="compositionally biased region" description="Basic and acidic residues" evidence="20">
    <location>
        <begin position="242"/>
        <end position="264"/>
    </location>
</feature>
<comment type="catalytic activity">
    <reaction evidence="1">
        <text>Thiol-dependent hydrolysis of ester, thioester, amide, peptide and isopeptide bonds formed by the C-terminal Gly of ubiquitin (a 76-residue protein attached to proteins as an intracellular targeting signal).</text>
        <dbReference type="EC" id="3.4.19.12"/>
    </reaction>
</comment>
<dbReference type="SMART" id="SM01246">
    <property type="entry name" value="Josephin"/>
    <property type="match status" value="1"/>
</dbReference>
<comment type="function">
    <text evidence="14">Acts as a chain editing deubiquitinating enzyme that binds and cleaves 'Lys-48'-linked polyubiquitin chains, with a preference for chains containing four or more ubiquitin molecules thereby modulating protein degradation by the ubiquitin-proteasome pathway. Probably by regulating the IGF-1-insulin-like pathway, regulates lifespan. Regulates germline DNA double-strand-break repair and apoptosis in response to DNA damage by recruiting E4 ubiquitin-protein ligase ufd-2 to DNA repair foci. Interacts with key regulators of transcription and represses transcription. Acts as a histone-binding protein that regulates transcription.</text>
</comment>
<keyword evidence="8" id="KW-0833">Ubl conjugation pathway</keyword>
<evidence type="ECO:0000313" key="22">
    <source>
        <dbReference type="EMBL" id="RUO97081.1"/>
    </source>
</evidence>
<keyword evidence="5" id="KW-0963">Cytoplasm</keyword>
<evidence type="ECO:0000256" key="20">
    <source>
        <dbReference type="SAM" id="MobiDB-lite"/>
    </source>
</evidence>
<comment type="caution">
    <text evidence="22">The sequence shown here is derived from an EMBL/GenBank/DDBJ whole genome shotgun (WGS) entry which is preliminary data.</text>
</comment>
<evidence type="ECO:0000256" key="11">
    <source>
        <dbReference type="ARBA" id="ARBA00023015"/>
    </source>
</evidence>
<evidence type="ECO:0000256" key="3">
    <source>
        <dbReference type="ARBA" id="ARBA00004496"/>
    </source>
</evidence>
<comment type="subunit">
    <text evidence="15">Forms a complex composed of deubiquitinating enzyme atx-3, adapter ubxn-5 and cdc-48.1. Forms a complex composed of deubiquitinating enzyme atx-3, E4 ubiquitin-protein ligase ufd-2 and cdc-48.1. Interacts (via RRDR motif) with cdc-48.1 (via N-terminus) and cdc-48.2 (via N-terminus); the interaction with cdc-48.1 is not required for atx-3 enzymatic activity. Interacts (via C-terminus) with ubxn-5. May interact with ned-8.</text>
</comment>
<dbReference type="PROSITE" id="PS50957">
    <property type="entry name" value="JOSEPHIN"/>
    <property type="match status" value="1"/>
</dbReference>
<keyword evidence="12" id="KW-0804">Transcription</keyword>
<evidence type="ECO:0000313" key="23">
    <source>
        <dbReference type="Proteomes" id="UP000268093"/>
    </source>
</evidence>
<sequence>MDLVPHIHFEKQEGNLCLQHALNALLQGPYFTAVDLAEIARKLDEDEQDVVAPRDQPRESANYDDSGFFSIQVFTLCFIRHYHVDVNVCGWFRVHRTHQSDFALAHHHRDELAFICNLQEHWYTLRRFALPSRWYNLNSMLDGAEWISETYLGMMLRQIESEGYSIFVIRGLSPTSPADDLAATLPPPPKSRASNTFAGQGYSLSGTPEQPIAGLEDDDWAMSAAIEASLREAGTITGEEVSDGKRKREDDGKGKGKVVEREGKEAEEDVSVEEMRRRRVARFG</sequence>
<feature type="active site" description="Proton acceptor" evidence="18">
    <location>
        <position position="121"/>
    </location>
</feature>
<feature type="region of interest" description="Disordered" evidence="20">
    <location>
        <begin position="231"/>
        <end position="284"/>
    </location>
</feature>
<evidence type="ECO:0000256" key="14">
    <source>
        <dbReference type="ARBA" id="ARBA00060106"/>
    </source>
</evidence>
<keyword evidence="7" id="KW-0677">Repeat</keyword>
<organism evidence="22 23">
    <name type="scientific">Jimgerdemannia flammicorona</name>
    <dbReference type="NCBI Taxonomy" id="994334"/>
    <lineage>
        <taxon>Eukaryota</taxon>
        <taxon>Fungi</taxon>
        <taxon>Fungi incertae sedis</taxon>
        <taxon>Mucoromycota</taxon>
        <taxon>Mucoromycotina</taxon>
        <taxon>Endogonomycetes</taxon>
        <taxon>Endogonales</taxon>
        <taxon>Endogonaceae</taxon>
        <taxon>Jimgerdemannia</taxon>
    </lineage>
</organism>
<dbReference type="GO" id="GO:0016579">
    <property type="term" value="P:protein deubiquitination"/>
    <property type="evidence" value="ECO:0007669"/>
    <property type="project" value="InterPro"/>
</dbReference>
<evidence type="ECO:0000256" key="1">
    <source>
        <dbReference type="ARBA" id="ARBA00000707"/>
    </source>
</evidence>
<dbReference type="InterPro" id="IPR006155">
    <property type="entry name" value="Josephin"/>
</dbReference>
<keyword evidence="9 19" id="KW-0378">Hydrolase</keyword>
<dbReference type="InterPro" id="IPR033865">
    <property type="entry name" value="Ataxin-3"/>
</dbReference>
<reference evidence="22 23" key="1">
    <citation type="journal article" date="2018" name="New Phytol.">
        <title>Phylogenomics of Endogonaceae and evolution of mycorrhizas within Mucoromycota.</title>
        <authorList>
            <person name="Chang Y."/>
            <person name="Desiro A."/>
            <person name="Na H."/>
            <person name="Sandor L."/>
            <person name="Lipzen A."/>
            <person name="Clum A."/>
            <person name="Barry K."/>
            <person name="Grigoriev I.V."/>
            <person name="Martin F.M."/>
            <person name="Stajich J.E."/>
            <person name="Smith M.E."/>
            <person name="Bonito G."/>
            <person name="Spatafora J.W."/>
        </authorList>
    </citation>
    <scope>NUCLEOTIDE SEQUENCE [LARGE SCALE GENOMIC DNA]</scope>
    <source>
        <strain evidence="22 23">GMNB39</strain>
    </source>
</reference>
<feature type="active site" evidence="18 19">
    <location>
        <position position="138"/>
    </location>
</feature>
<dbReference type="AlphaFoldDB" id="A0A433A310"/>
<dbReference type="EC" id="3.4.19.12" evidence="4"/>
<dbReference type="Pfam" id="PF02099">
    <property type="entry name" value="Josephin"/>
    <property type="match status" value="1"/>
</dbReference>
<dbReference type="FunFam" id="1.10.287.10:FF:000018">
    <property type="entry name" value="Ataxin-3 homolog"/>
    <property type="match status" value="1"/>
</dbReference>
<evidence type="ECO:0000256" key="9">
    <source>
        <dbReference type="ARBA" id="ARBA00022801"/>
    </source>
</evidence>
<evidence type="ECO:0000256" key="18">
    <source>
        <dbReference type="PIRSR" id="PIRSR633865-1"/>
    </source>
</evidence>
<dbReference type="Gene3D" id="1.10.287.10">
    <property type="entry name" value="S15/NS1, RNA-binding"/>
    <property type="match status" value="1"/>
</dbReference>
<keyword evidence="23" id="KW-1185">Reference proteome</keyword>
<gene>
    <name evidence="22" type="ORF">BC936DRAFT_141023</name>
</gene>
<evidence type="ECO:0000256" key="5">
    <source>
        <dbReference type="ARBA" id="ARBA00022490"/>
    </source>
</evidence>
<keyword evidence="13" id="KW-0539">Nucleus</keyword>
<dbReference type="GO" id="GO:0006508">
    <property type="term" value="P:proteolysis"/>
    <property type="evidence" value="ECO:0007669"/>
    <property type="project" value="UniProtKB-KW"/>
</dbReference>
<dbReference type="Gene3D" id="3.90.70.40">
    <property type="match status" value="1"/>
</dbReference>
<dbReference type="GO" id="GO:0005737">
    <property type="term" value="C:cytoplasm"/>
    <property type="evidence" value="ECO:0007669"/>
    <property type="project" value="UniProtKB-SubCell"/>
</dbReference>
<evidence type="ECO:0000256" key="8">
    <source>
        <dbReference type="ARBA" id="ARBA00022786"/>
    </source>
</evidence>
<accession>A0A433A310</accession>
<evidence type="ECO:0000256" key="4">
    <source>
        <dbReference type="ARBA" id="ARBA00012759"/>
    </source>
</evidence>
<feature type="active site" evidence="19">
    <location>
        <position position="121"/>
    </location>
</feature>
<evidence type="ECO:0000256" key="12">
    <source>
        <dbReference type="ARBA" id="ARBA00023163"/>
    </source>
</evidence>
<keyword evidence="11" id="KW-0805">Transcription regulation</keyword>
<evidence type="ECO:0000256" key="13">
    <source>
        <dbReference type="ARBA" id="ARBA00023242"/>
    </source>
</evidence>
<feature type="active site" description="Nucleophile" evidence="18">
    <location>
        <position position="17"/>
    </location>
</feature>
<evidence type="ECO:0000256" key="6">
    <source>
        <dbReference type="ARBA" id="ARBA00022670"/>
    </source>
</evidence>
<comment type="subcellular location">
    <subcellularLocation>
        <location evidence="3">Cytoplasm</location>
    </subcellularLocation>
    <subcellularLocation>
        <location evidence="2">Nucleus</location>
    </subcellularLocation>
</comment>
<dbReference type="GO" id="GO:0005634">
    <property type="term" value="C:nucleus"/>
    <property type="evidence" value="ECO:0007669"/>
    <property type="project" value="UniProtKB-SubCell"/>
</dbReference>
<feature type="active site" evidence="19">
    <location>
        <position position="17"/>
    </location>
</feature>
<proteinExistence type="predicted"/>
<protein>
    <recommendedName>
        <fullName evidence="16">Ataxin-3 homolog</fullName>
        <ecNumber evidence="4">3.4.19.12</ecNumber>
    </recommendedName>
    <alternativeName>
        <fullName evidence="17">Machado-Joseph disease-like protein</fullName>
    </alternativeName>
</protein>
<name>A0A433A310_9FUNG</name>
<feature type="region of interest" description="Disordered" evidence="20">
    <location>
        <begin position="179"/>
        <end position="202"/>
    </location>
</feature>
<dbReference type="PANTHER" id="PTHR14159:SF0">
    <property type="entry name" value="ATAXIN-3-RELATED"/>
    <property type="match status" value="1"/>
</dbReference>
<evidence type="ECO:0000256" key="2">
    <source>
        <dbReference type="ARBA" id="ARBA00004123"/>
    </source>
</evidence>
<dbReference type="EMBL" id="RBNI01018513">
    <property type="protein sequence ID" value="RUO97081.1"/>
    <property type="molecule type" value="Genomic_DNA"/>
</dbReference>